<keyword evidence="2" id="KW-1185">Reference proteome</keyword>
<protein>
    <submittedName>
        <fullName evidence="1">Cof-type HAD-IIB family hydrolase</fullName>
    </submittedName>
</protein>
<organism evidence="1 2">
    <name type="scientific">Mycoplasmopsis edwardii</name>
    <dbReference type="NCBI Taxonomy" id="53558"/>
    <lineage>
        <taxon>Bacteria</taxon>
        <taxon>Bacillati</taxon>
        <taxon>Mycoplasmatota</taxon>
        <taxon>Mycoplasmoidales</taxon>
        <taxon>Metamycoplasmataceae</taxon>
        <taxon>Mycoplasmopsis</taxon>
    </lineage>
</organism>
<proteinExistence type="predicted"/>
<accession>A0ACD4PHR3</accession>
<gene>
    <name evidence="1" type="ORF">Me_995_000685</name>
</gene>
<keyword evidence="1" id="KW-0378">Hydrolase</keyword>
<sequence>MEKERYLFAIDLDGTTLRSSATGEVHDQTLAAIKRAKDEGHIVCILTGRPWRSTKFIYETLGLDTVVSNYNGAHIHHPKDDGFIPYIKYLNLNEALYILGDEKVQKEISNIAIEGPDWVQLQKRDEDLEKVFGFSTTSKLKIGLDFHKLPLMPTGIIFDVKKDTDVEDLRCYLKARYGDLAEFSYWSKGEGLSPVFDMTNITANKGKALSMLIRYYDVKTKNTIALGDGFNDVPMFKVANISVAMGNATKDVKRYATVRISKSNKEGGVGWYINKFLDNPESEIAKSNEKRKKIRQAEEE</sequence>
<evidence type="ECO:0000313" key="1">
    <source>
        <dbReference type="EMBL" id="WBP84051.1"/>
    </source>
</evidence>
<reference evidence="1" key="1">
    <citation type="submission" date="2022-12" db="EMBL/GenBank/DDBJ databases">
        <authorList>
            <consortium name="Asia Pacific Centre for Animal Health"/>
            <person name="Klose S.M."/>
            <person name="Legione A.R."/>
            <person name="Monotti I."/>
            <person name="Bushell R."/>
            <person name="Marenda M.S."/>
            <person name="Sugiyama T."/>
            <person name="Browning G.F."/>
            <person name="Vaz P.K."/>
        </authorList>
    </citation>
    <scope>NUCLEOTIDE SEQUENCE</scope>
    <source>
        <strain evidence="1">Felid995</strain>
    </source>
</reference>
<name>A0ACD4PHR3_9BACT</name>
<evidence type="ECO:0000313" key="2">
    <source>
        <dbReference type="Proteomes" id="UP001213039"/>
    </source>
</evidence>
<dbReference type="EMBL" id="CP114370">
    <property type="protein sequence ID" value="WBP84051.1"/>
    <property type="molecule type" value="Genomic_DNA"/>
</dbReference>
<dbReference type="Proteomes" id="UP001213039">
    <property type="component" value="Chromosome"/>
</dbReference>